<evidence type="ECO:0000313" key="1">
    <source>
        <dbReference type="EnsemblMetazoa" id="PPA43168.1"/>
    </source>
</evidence>
<dbReference type="Proteomes" id="UP000005239">
    <property type="component" value="Unassembled WGS sequence"/>
</dbReference>
<reference evidence="1" key="2">
    <citation type="submission" date="2022-06" db="UniProtKB">
        <authorList>
            <consortium name="EnsemblMetazoa"/>
        </authorList>
    </citation>
    <scope>IDENTIFICATION</scope>
    <source>
        <strain evidence="1">PS312</strain>
    </source>
</reference>
<reference evidence="2" key="1">
    <citation type="journal article" date="2008" name="Nat. Genet.">
        <title>The Pristionchus pacificus genome provides a unique perspective on nematode lifestyle and parasitism.</title>
        <authorList>
            <person name="Dieterich C."/>
            <person name="Clifton S.W."/>
            <person name="Schuster L.N."/>
            <person name="Chinwalla A."/>
            <person name="Delehaunty K."/>
            <person name="Dinkelacker I."/>
            <person name="Fulton L."/>
            <person name="Fulton R."/>
            <person name="Godfrey J."/>
            <person name="Minx P."/>
            <person name="Mitreva M."/>
            <person name="Roeseler W."/>
            <person name="Tian H."/>
            <person name="Witte H."/>
            <person name="Yang S.P."/>
            <person name="Wilson R.K."/>
            <person name="Sommer R.J."/>
        </authorList>
    </citation>
    <scope>NUCLEOTIDE SEQUENCE [LARGE SCALE GENOMIC DNA]</scope>
    <source>
        <strain evidence="2">PS312</strain>
    </source>
</reference>
<sequence length="90" mass="10307">MTLSHQYPILPYPTLTYRIPSWGSAIPRRRWPSGRAATRARSTLSPGPKEKEIKISYRIPSINKSITLPYHFVSLQDRRAQGRAATPFLE</sequence>
<keyword evidence="2" id="KW-1185">Reference proteome</keyword>
<protein>
    <submittedName>
        <fullName evidence="1">Uncharacterized protein</fullName>
    </submittedName>
</protein>
<accession>A0A8R1V3C9</accession>
<name>A0A2A6CDX4_PRIPA</name>
<dbReference type="AlphaFoldDB" id="A0A2A6CDX4"/>
<evidence type="ECO:0000313" key="2">
    <source>
        <dbReference type="Proteomes" id="UP000005239"/>
    </source>
</evidence>
<accession>A0A2A6CDX4</accession>
<gene>
    <name evidence="1" type="primary">WBGene00281537</name>
</gene>
<proteinExistence type="predicted"/>
<organism evidence="1 2">
    <name type="scientific">Pristionchus pacificus</name>
    <name type="common">Parasitic nematode worm</name>
    <dbReference type="NCBI Taxonomy" id="54126"/>
    <lineage>
        <taxon>Eukaryota</taxon>
        <taxon>Metazoa</taxon>
        <taxon>Ecdysozoa</taxon>
        <taxon>Nematoda</taxon>
        <taxon>Chromadorea</taxon>
        <taxon>Rhabditida</taxon>
        <taxon>Rhabditina</taxon>
        <taxon>Diplogasteromorpha</taxon>
        <taxon>Diplogasteroidea</taxon>
        <taxon>Neodiplogasteridae</taxon>
        <taxon>Pristionchus</taxon>
    </lineage>
</organism>
<dbReference type="EnsemblMetazoa" id="PPA43168.1">
    <property type="protein sequence ID" value="PPA43168.1"/>
    <property type="gene ID" value="WBGene00281537"/>
</dbReference>